<comment type="caution">
    <text evidence="1">The sequence shown here is derived from an EMBL/GenBank/DDBJ whole genome shotgun (WGS) entry which is preliminary data.</text>
</comment>
<gene>
    <name evidence="1" type="ORF">RPERSI_LOCUS23963</name>
</gene>
<accession>A0ACA9RX14</accession>
<protein>
    <submittedName>
        <fullName evidence="1">11350_t:CDS:1</fullName>
    </submittedName>
</protein>
<reference evidence="1" key="1">
    <citation type="submission" date="2021-06" db="EMBL/GenBank/DDBJ databases">
        <authorList>
            <person name="Kallberg Y."/>
            <person name="Tangrot J."/>
            <person name="Rosling A."/>
        </authorList>
    </citation>
    <scope>NUCLEOTIDE SEQUENCE</scope>
    <source>
        <strain evidence="1">MA461A</strain>
    </source>
</reference>
<keyword evidence="2" id="KW-1185">Reference proteome</keyword>
<evidence type="ECO:0000313" key="2">
    <source>
        <dbReference type="Proteomes" id="UP000789920"/>
    </source>
</evidence>
<dbReference type="EMBL" id="CAJVQC010076021">
    <property type="protein sequence ID" value="CAG8814334.1"/>
    <property type="molecule type" value="Genomic_DNA"/>
</dbReference>
<name>A0ACA9RX14_9GLOM</name>
<organism evidence="1 2">
    <name type="scientific">Racocetra persica</name>
    <dbReference type="NCBI Taxonomy" id="160502"/>
    <lineage>
        <taxon>Eukaryota</taxon>
        <taxon>Fungi</taxon>
        <taxon>Fungi incertae sedis</taxon>
        <taxon>Mucoromycota</taxon>
        <taxon>Glomeromycotina</taxon>
        <taxon>Glomeromycetes</taxon>
        <taxon>Diversisporales</taxon>
        <taxon>Gigasporaceae</taxon>
        <taxon>Racocetra</taxon>
    </lineage>
</organism>
<dbReference type="Proteomes" id="UP000789920">
    <property type="component" value="Unassembled WGS sequence"/>
</dbReference>
<feature type="non-terminal residue" evidence="1">
    <location>
        <position position="77"/>
    </location>
</feature>
<proteinExistence type="predicted"/>
<evidence type="ECO:0000313" key="1">
    <source>
        <dbReference type="EMBL" id="CAG8814334.1"/>
    </source>
</evidence>
<sequence length="77" mass="8863">MRNVRFENAPYPVVFCLFFDIETLIIYDNYINKKKFIKEFFVGSDDGTVPIIVMVIVEVSFGSVDITIISLPNLNCH</sequence>